<dbReference type="Gene3D" id="3.30.240.20">
    <property type="entry name" value="bsu07140 like domains"/>
    <property type="match status" value="1"/>
</dbReference>
<evidence type="ECO:0000256" key="3">
    <source>
        <dbReference type="ARBA" id="ARBA00022475"/>
    </source>
</evidence>
<dbReference type="AlphaFoldDB" id="A0A0M0KM31"/>
<comment type="similarity">
    <text evidence="2">Belongs to the UPF0702 family.</text>
</comment>
<reference evidence="8" key="1">
    <citation type="submission" date="2015-08" db="EMBL/GenBank/DDBJ databases">
        <title>Complete DNA Sequence of Pseudomonas syringae pv. actinidiae, the Causal Agent of Kiwifruit Canker Disease.</title>
        <authorList>
            <person name="Rikkerink E.H.A."/>
            <person name="Fineran P.C."/>
        </authorList>
    </citation>
    <scope>NUCLEOTIDE SEQUENCE</scope>
    <source>
        <strain evidence="8">DSM 13666</strain>
    </source>
</reference>
<protein>
    <recommendedName>
        <fullName evidence="7">YetF C-terminal domain-containing protein</fullName>
    </recommendedName>
</protein>
<evidence type="ECO:0000256" key="1">
    <source>
        <dbReference type="ARBA" id="ARBA00004651"/>
    </source>
</evidence>
<organism evidence="8">
    <name type="scientific">Halalkalibacterium halodurans</name>
    <name type="common">Bacillus halodurans</name>
    <dbReference type="NCBI Taxonomy" id="86665"/>
    <lineage>
        <taxon>Bacteria</taxon>
        <taxon>Bacillati</taxon>
        <taxon>Bacillota</taxon>
        <taxon>Bacilli</taxon>
        <taxon>Bacillales</taxon>
        <taxon>Bacillaceae</taxon>
        <taxon>Halalkalibacterium (ex Joshi et al. 2022)</taxon>
    </lineage>
</organism>
<dbReference type="PANTHER" id="PTHR34582">
    <property type="entry name" value="UPF0702 TRANSMEMBRANE PROTEIN YCAP"/>
    <property type="match status" value="1"/>
</dbReference>
<gene>
    <name evidence="8" type="ORF">AMD02_12970</name>
</gene>
<keyword evidence="4" id="KW-0812">Transmembrane</keyword>
<evidence type="ECO:0000256" key="4">
    <source>
        <dbReference type="ARBA" id="ARBA00022692"/>
    </source>
</evidence>
<feature type="domain" description="YetF C-terminal" evidence="7">
    <location>
        <begin position="76"/>
        <end position="154"/>
    </location>
</feature>
<keyword evidence="3" id="KW-1003">Cell membrane</keyword>
<proteinExistence type="inferred from homology"/>
<sequence length="193" mass="21497">MDFAWQAIIMMLSGFLLLRISGRKSIAQMSIPTTVVMISIGAIIVQPIIEHSIIKTIVTIAIFVALLIVLEFLQMKIDVLEKLLSGQAISVIENGQFNLKNIKKIRMTIDKIEMQMRQNGISNIADIKNATIEPNGQMGYELKPDARPLTVGEFKKLMGAMVIKQNQSADIDGSLFYEVIQDEHAVSPPDELK</sequence>
<dbReference type="InterPro" id="IPR023090">
    <property type="entry name" value="UPF0702_alpha/beta_dom_sf"/>
</dbReference>
<evidence type="ECO:0000313" key="8">
    <source>
        <dbReference type="EMBL" id="KOO39657.1"/>
    </source>
</evidence>
<name>A0A0M0KM31_ALKHA</name>
<evidence type="ECO:0000256" key="5">
    <source>
        <dbReference type="ARBA" id="ARBA00022989"/>
    </source>
</evidence>
<dbReference type="PATRIC" id="fig|136160.3.peg.3028"/>
<comment type="subcellular location">
    <subcellularLocation>
        <location evidence="1">Cell membrane</location>
        <topology evidence="1">Multi-pass membrane protein</topology>
    </subcellularLocation>
</comment>
<dbReference type="GO" id="GO:0005886">
    <property type="term" value="C:plasma membrane"/>
    <property type="evidence" value="ECO:0007669"/>
    <property type="project" value="UniProtKB-SubCell"/>
</dbReference>
<dbReference type="RefSeq" id="WP_053431558.1">
    <property type="nucleotide sequence ID" value="NZ_CP040441.1"/>
</dbReference>
<dbReference type="InterPro" id="IPR007353">
    <property type="entry name" value="DUF421"/>
</dbReference>
<evidence type="ECO:0000256" key="6">
    <source>
        <dbReference type="ARBA" id="ARBA00023136"/>
    </source>
</evidence>
<dbReference type="GeneID" id="87596914"/>
<keyword evidence="6" id="KW-0472">Membrane</keyword>
<dbReference type="EMBL" id="LILD01000001">
    <property type="protein sequence ID" value="KOO39657.1"/>
    <property type="molecule type" value="Genomic_DNA"/>
</dbReference>
<comment type="caution">
    <text evidence="8">The sequence shown here is derived from an EMBL/GenBank/DDBJ whole genome shotgun (WGS) entry which is preliminary data.</text>
</comment>
<accession>A0A0M0KM31</accession>
<dbReference type="PANTHER" id="PTHR34582:SF2">
    <property type="entry name" value="UPF0702 TRANSMEMBRANE PROTEIN YDFR"/>
    <property type="match status" value="1"/>
</dbReference>
<evidence type="ECO:0000259" key="7">
    <source>
        <dbReference type="Pfam" id="PF04239"/>
    </source>
</evidence>
<evidence type="ECO:0000256" key="2">
    <source>
        <dbReference type="ARBA" id="ARBA00006448"/>
    </source>
</evidence>
<keyword evidence="5" id="KW-1133">Transmembrane helix</keyword>
<dbReference type="Pfam" id="PF04239">
    <property type="entry name" value="DUF421"/>
    <property type="match status" value="1"/>
</dbReference>